<dbReference type="GO" id="GO:0000122">
    <property type="term" value="P:negative regulation of transcription by RNA polymerase II"/>
    <property type="evidence" value="ECO:0007669"/>
    <property type="project" value="TreeGrafter"/>
</dbReference>
<name>A0A212C178_CEREH</name>
<dbReference type="InterPro" id="IPR002190">
    <property type="entry name" value="MHD_dom"/>
</dbReference>
<evidence type="ECO:0000313" key="4">
    <source>
        <dbReference type="Proteomes" id="UP000242450"/>
    </source>
</evidence>
<dbReference type="GO" id="GO:0005634">
    <property type="term" value="C:nucleus"/>
    <property type="evidence" value="ECO:0007669"/>
    <property type="project" value="TreeGrafter"/>
</dbReference>
<protein>
    <recommendedName>
        <fullName evidence="2">MAGE domain-containing protein</fullName>
    </recommendedName>
</protein>
<gene>
    <name evidence="3" type="ORF">Celaphus_00009629</name>
</gene>
<dbReference type="PANTHER" id="PTHR11736">
    <property type="entry name" value="MELANOMA-ASSOCIATED ANTIGEN MAGE ANTIGEN"/>
    <property type="match status" value="1"/>
</dbReference>
<dbReference type="InterPro" id="IPR041899">
    <property type="entry name" value="MAGE_WH2"/>
</dbReference>
<dbReference type="EMBL" id="MKHE01000034">
    <property type="protein sequence ID" value="OWJ99706.1"/>
    <property type="molecule type" value="Genomic_DNA"/>
</dbReference>
<keyword evidence="4" id="KW-1185">Reference proteome</keyword>
<feature type="region of interest" description="Disordered" evidence="1">
    <location>
        <begin position="68"/>
        <end position="96"/>
    </location>
</feature>
<feature type="domain" description="MAGE" evidence="2">
    <location>
        <begin position="101"/>
        <end position="145"/>
    </location>
</feature>
<dbReference type="InterPro" id="IPR037445">
    <property type="entry name" value="MAGE"/>
</dbReference>
<dbReference type="PROSITE" id="PS50838">
    <property type="entry name" value="MAGE"/>
    <property type="match status" value="2"/>
</dbReference>
<evidence type="ECO:0000256" key="1">
    <source>
        <dbReference type="SAM" id="MobiDB-lite"/>
    </source>
</evidence>
<accession>A0A212C178</accession>
<evidence type="ECO:0000313" key="3">
    <source>
        <dbReference type="EMBL" id="OWJ99706.1"/>
    </source>
</evidence>
<dbReference type="AlphaFoldDB" id="A0A212C178"/>
<dbReference type="Gene3D" id="1.10.10.1210">
    <property type="entry name" value="MAGE homology domain, winged helix WH2 motif"/>
    <property type="match status" value="2"/>
</dbReference>
<sequence length="153" mass="17280">MGVCPGQEHSVLREARKLQSHVWVWDGYLENRQVPDSDLARCEFLRGLQAYAETSKWQVTEYLLRDNRRISRGSSPPPSAEADPGKAQGPVEAQLLGAEGSHPARYEFLRGPWAYVETSKWQGMAFLLRVNQSALRVFPPLSAEVAREEEKEA</sequence>
<dbReference type="PANTHER" id="PTHR11736:SF81">
    <property type="entry name" value="MAGE DOMAIN-CONTAINING PROTEIN"/>
    <property type="match status" value="1"/>
</dbReference>
<evidence type="ECO:0000259" key="2">
    <source>
        <dbReference type="PROSITE" id="PS50838"/>
    </source>
</evidence>
<reference evidence="3 4" key="1">
    <citation type="journal article" date="2018" name="Mol. Genet. Genomics">
        <title>The red deer Cervus elaphus genome CerEla1.0: sequencing, annotating, genes, and chromosomes.</title>
        <authorList>
            <person name="Bana N.A."/>
            <person name="Nyiri A."/>
            <person name="Nagy J."/>
            <person name="Frank K."/>
            <person name="Nagy T."/>
            <person name="Steger V."/>
            <person name="Schiller M."/>
            <person name="Lakatos P."/>
            <person name="Sugar L."/>
            <person name="Horn P."/>
            <person name="Barta E."/>
            <person name="Orosz L."/>
        </authorList>
    </citation>
    <scope>NUCLEOTIDE SEQUENCE [LARGE SCALE GENOMIC DNA]</scope>
    <source>
        <strain evidence="3">Hungarian</strain>
    </source>
</reference>
<feature type="domain" description="MAGE" evidence="2">
    <location>
        <begin position="1"/>
        <end position="69"/>
    </location>
</feature>
<dbReference type="Proteomes" id="UP000242450">
    <property type="component" value="Chromosome X"/>
</dbReference>
<comment type="caution">
    <text evidence="3">The sequence shown here is derived from an EMBL/GenBank/DDBJ whole genome shotgun (WGS) entry which is preliminary data.</text>
</comment>
<organism evidence="3 4">
    <name type="scientific">Cervus elaphus hippelaphus</name>
    <name type="common">European red deer</name>
    <dbReference type="NCBI Taxonomy" id="46360"/>
    <lineage>
        <taxon>Eukaryota</taxon>
        <taxon>Metazoa</taxon>
        <taxon>Chordata</taxon>
        <taxon>Craniata</taxon>
        <taxon>Vertebrata</taxon>
        <taxon>Euteleostomi</taxon>
        <taxon>Mammalia</taxon>
        <taxon>Eutheria</taxon>
        <taxon>Laurasiatheria</taxon>
        <taxon>Artiodactyla</taxon>
        <taxon>Ruminantia</taxon>
        <taxon>Pecora</taxon>
        <taxon>Cervidae</taxon>
        <taxon>Cervinae</taxon>
        <taxon>Cervus</taxon>
    </lineage>
</organism>
<proteinExistence type="predicted"/>